<dbReference type="Proteomes" id="UP000037178">
    <property type="component" value="Unassembled WGS sequence"/>
</dbReference>
<dbReference type="RefSeq" id="WP_049643806.1">
    <property type="nucleotide sequence ID" value="NZ_LFTY01000002.1"/>
</dbReference>
<dbReference type="InterPro" id="IPR036291">
    <property type="entry name" value="NAD(P)-bd_dom_sf"/>
</dbReference>
<sequence length="234" mass="25062">MKKPIAVLIGVGDGLSASLARALAPDYALVLAARSSAKMAPLAEECGAETVEMDASDPAAMAALFAGLPTSPQVAVYNPSARVRGPLVDLEPEEVRRAVEVTAYGAFLMGQQAAKRMLEGEMQGDRRGTILFTGASAGVKGFPQSASFAMGKFAQRGLAQSMARELHPQGIHVAWVNIDGGIRNPSRPERVDATGKPDSMLDPDAIAREYLNLINQDRTAWSEELNLRPWVERF</sequence>
<dbReference type="PANTHER" id="PTHR43431:SF7">
    <property type="entry name" value="OXIDOREDUCTASE, SHORT CHAIN DEHYDROGENASE_REDUCTASE FAMILY (AFU_ORTHOLOGUE AFUA_5G14000)"/>
    <property type="match status" value="1"/>
</dbReference>
<dbReference type="Gene3D" id="3.40.50.720">
    <property type="entry name" value="NAD(P)-binding Rossmann-like Domain"/>
    <property type="match status" value="1"/>
</dbReference>
<evidence type="ECO:0000313" key="2">
    <source>
        <dbReference type="Proteomes" id="UP000037178"/>
    </source>
</evidence>
<dbReference type="PANTHER" id="PTHR43431">
    <property type="entry name" value="OXIDOREDUCTASE, SHORT CHAIN DEHYDROGENASE/REDUCTASE FAMILY (AFU_ORTHOLOGUE AFUA_5G14000)"/>
    <property type="match status" value="1"/>
</dbReference>
<organism evidence="1 2">
    <name type="scientific">Candidatus Rhodobacter oscarellae</name>
    <dbReference type="NCBI Taxonomy" id="1675527"/>
    <lineage>
        <taxon>Bacteria</taxon>
        <taxon>Pseudomonadati</taxon>
        <taxon>Pseudomonadota</taxon>
        <taxon>Alphaproteobacteria</taxon>
        <taxon>Rhodobacterales</taxon>
        <taxon>Rhodobacter group</taxon>
        <taxon>Rhodobacter</taxon>
    </lineage>
</organism>
<dbReference type="PATRIC" id="fig|1675527.3.peg.3283"/>
<dbReference type="EMBL" id="LFTY01000002">
    <property type="protein sequence ID" value="KMW58169.1"/>
    <property type="molecule type" value="Genomic_DNA"/>
</dbReference>
<keyword evidence="2" id="KW-1185">Reference proteome</keyword>
<dbReference type="OrthoDB" id="5513072at2"/>
<evidence type="ECO:0000313" key="1">
    <source>
        <dbReference type="EMBL" id="KMW58169.1"/>
    </source>
</evidence>
<name>A0A0J9E928_9RHOB</name>
<gene>
    <name evidence="1" type="ORF">AIOL_003140</name>
</gene>
<dbReference type="Pfam" id="PF00106">
    <property type="entry name" value="adh_short"/>
    <property type="match status" value="1"/>
</dbReference>
<dbReference type="PRINTS" id="PR00081">
    <property type="entry name" value="GDHRDH"/>
</dbReference>
<accession>A0A0J9E928</accession>
<dbReference type="SUPFAM" id="SSF51735">
    <property type="entry name" value="NAD(P)-binding Rossmann-fold domains"/>
    <property type="match status" value="1"/>
</dbReference>
<dbReference type="AlphaFoldDB" id="A0A0J9E928"/>
<comment type="caution">
    <text evidence="1">The sequence shown here is derived from an EMBL/GenBank/DDBJ whole genome shotgun (WGS) entry which is preliminary data.</text>
</comment>
<dbReference type="InterPro" id="IPR002347">
    <property type="entry name" value="SDR_fam"/>
</dbReference>
<proteinExistence type="predicted"/>
<protein>
    <submittedName>
        <fullName evidence="1">Short-chain dehydrogenase</fullName>
    </submittedName>
</protein>
<dbReference type="STRING" id="1675527.AIOL_003140"/>
<reference evidence="1 2" key="1">
    <citation type="submission" date="2015-06" db="EMBL/GenBank/DDBJ databases">
        <title>Draft genome sequence of an Alphaproteobacteria species associated to the Mediterranean sponge Oscarella lobularis.</title>
        <authorList>
            <person name="Jourda C."/>
            <person name="Santini S."/>
            <person name="Claverie J.-M."/>
        </authorList>
    </citation>
    <scope>NUCLEOTIDE SEQUENCE [LARGE SCALE GENOMIC DNA]</scope>
    <source>
        <strain evidence="1">IGS</strain>
    </source>
</reference>